<dbReference type="AlphaFoldDB" id="A0A1Y1ZP04"/>
<dbReference type="EMBL" id="MCFA01000060">
    <property type="protein sequence ID" value="ORY11555.1"/>
    <property type="molecule type" value="Genomic_DNA"/>
</dbReference>
<proteinExistence type="predicted"/>
<feature type="region of interest" description="Disordered" evidence="1">
    <location>
        <begin position="257"/>
        <end position="300"/>
    </location>
</feature>
<name>A0A1Y1ZP04_9PLEO</name>
<evidence type="ECO:0000313" key="3">
    <source>
        <dbReference type="Proteomes" id="UP000193144"/>
    </source>
</evidence>
<comment type="caution">
    <text evidence="2">The sequence shown here is derived from an EMBL/GenBank/DDBJ whole genome shotgun (WGS) entry which is preliminary data.</text>
</comment>
<gene>
    <name evidence="2" type="ORF">BCR34DRAFT_624800</name>
</gene>
<evidence type="ECO:0000256" key="1">
    <source>
        <dbReference type="SAM" id="MobiDB-lite"/>
    </source>
</evidence>
<dbReference type="OrthoDB" id="3932216at2759"/>
<reference evidence="2 3" key="1">
    <citation type="submission" date="2016-07" db="EMBL/GenBank/DDBJ databases">
        <title>Pervasive Adenine N6-methylation of Active Genes in Fungi.</title>
        <authorList>
            <consortium name="DOE Joint Genome Institute"/>
            <person name="Mondo S.J."/>
            <person name="Dannebaum R.O."/>
            <person name="Kuo R.C."/>
            <person name="Labutti K."/>
            <person name="Haridas S."/>
            <person name="Kuo A."/>
            <person name="Salamov A."/>
            <person name="Ahrendt S.R."/>
            <person name="Lipzen A."/>
            <person name="Sullivan W."/>
            <person name="Andreopoulos W.B."/>
            <person name="Clum A."/>
            <person name="Lindquist E."/>
            <person name="Daum C."/>
            <person name="Ramamoorthy G.K."/>
            <person name="Gryganskyi A."/>
            <person name="Culley D."/>
            <person name="Magnuson J.K."/>
            <person name="James T.Y."/>
            <person name="O'Malley M.A."/>
            <person name="Stajich J.E."/>
            <person name="Spatafora J.W."/>
            <person name="Visel A."/>
            <person name="Grigoriev I.V."/>
        </authorList>
    </citation>
    <scope>NUCLEOTIDE SEQUENCE [LARGE SCALE GENOMIC DNA]</scope>
    <source>
        <strain evidence="2 3">CBS 115471</strain>
    </source>
</reference>
<dbReference type="Proteomes" id="UP000193144">
    <property type="component" value="Unassembled WGS sequence"/>
</dbReference>
<accession>A0A1Y1ZP04</accession>
<keyword evidence="3" id="KW-1185">Reference proteome</keyword>
<organism evidence="2 3">
    <name type="scientific">Clohesyomyces aquaticus</name>
    <dbReference type="NCBI Taxonomy" id="1231657"/>
    <lineage>
        <taxon>Eukaryota</taxon>
        <taxon>Fungi</taxon>
        <taxon>Dikarya</taxon>
        <taxon>Ascomycota</taxon>
        <taxon>Pezizomycotina</taxon>
        <taxon>Dothideomycetes</taxon>
        <taxon>Pleosporomycetidae</taxon>
        <taxon>Pleosporales</taxon>
        <taxon>Lindgomycetaceae</taxon>
        <taxon>Clohesyomyces</taxon>
    </lineage>
</organism>
<sequence length="300" mass="34609">MQTSILIPPDLTQGLVSSSPQLSRFQKDLLILTSFPENSSLHRRPSWLQQAPRAKKYWTLQTPPNVVSEYLPHDHLRDAIMTRRMRQVGDPPPRFIKSWEHWKTYCGIYGIPEDFLCEEQVALMRLGLPRDREGTLKSNTAKIPPVPEPQPRNCGLYLLDPSLHINLTRKYERLDDGQVIFIHSSGTLEVKDGDVMRLHPSSWSHFSGTGGYTDGLWLHPSGELKLEGKWRKWSYLPWTEETQETCKPSTIKLRGLRQMREEEEQRDNERNGPQRSLDSEMVPVEELLSADDDVAIEGME</sequence>
<evidence type="ECO:0000313" key="2">
    <source>
        <dbReference type="EMBL" id="ORY11555.1"/>
    </source>
</evidence>
<feature type="compositionally biased region" description="Acidic residues" evidence="1">
    <location>
        <begin position="288"/>
        <end position="300"/>
    </location>
</feature>
<protein>
    <submittedName>
        <fullName evidence="2">Uncharacterized protein</fullName>
    </submittedName>
</protein>